<keyword evidence="4" id="KW-0812">Transmembrane</keyword>
<comment type="caution">
    <text evidence="9">The sequence shown here is derived from an EMBL/GenBank/DDBJ whole genome shotgun (WGS) entry which is preliminary data.</text>
</comment>
<dbReference type="RefSeq" id="WP_377003639.1">
    <property type="nucleotide sequence ID" value="NZ_JBHSGG010000014.1"/>
</dbReference>
<accession>A0ABV9NGM1</accession>
<dbReference type="Pfam" id="PF09976">
    <property type="entry name" value="TPR_21"/>
    <property type="match status" value="1"/>
</dbReference>
<evidence type="ECO:0000256" key="5">
    <source>
        <dbReference type="ARBA" id="ARBA00022989"/>
    </source>
</evidence>
<dbReference type="InterPro" id="IPR018704">
    <property type="entry name" value="SecYEG/CpoB_TPR"/>
</dbReference>
<keyword evidence="7" id="KW-0143">Chaperone</keyword>
<evidence type="ECO:0000259" key="8">
    <source>
        <dbReference type="Pfam" id="PF09976"/>
    </source>
</evidence>
<dbReference type="EMBL" id="JBHSGG010000014">
    <property type="protein sequence ID" value="MFC4727512.1"/>
    <property type="molecule type" value="Genomic_DNA"/>
</dbReference>
<name>A0ABV9NGM1_9GAMM</name>
<organism evidence="9 10">
    <name type="scientific">Coralloluteibacterium thermophilum</name>
    <dbReference type="NCBI Taxonomy" id="2707049"/>
    <lineage>
        <taxon>Bacteria</taxon>
        <taxon>Pseudomonadati</taxon>
        <taxon>Pseudomonadota</taxon>
        <taxon>Gammaproteobacteria</taxon>
        <taxon>Lysobacterales</taxon>
        <taxon>Lysobacteraceae</taxon>
        <taxon>Coralloluteibacterium</taxon>
    </lineage>
</organism>
<dbReference type="Proteomes" id="UP001595892">
    <property type="component" value="Unassembled WGS sequence"/>
</dbReference>
<gene>
    <name evidence="9" type="ORF">ACFO3Q_04925</name>
</gene>
<keyword evidence="5" id="KW-1133">Transmembrane helix</keyword>
<keyword evidence="6" id="KW-0472">Membrane</keyword>
<dbReference type="InterPro" id="IPR026039">
    <property type="entry name" value="YfgM"/>
</dbReference>
<comment type="subcellular location">
    <subcellularLocation>
        <location evidence="2">Cell membrane</location>
    </subcellularLocation>
    <subcellularLocation>
        <location evidence="1">Membrane</location>
        <topology evidence="1">Single-pass membrane protein</topology>
    </subcellularLocation>
</comment>
<evidence type="ECO:0000256" key="7">
    <source>
        <dbReference type="ARBA" id="ARBA00023186"/>
    </source>
</evidence>
<protein>
    <submittedName>
        <fullName evidence="9">YfgM family protein</fullName>
    </submittedName>
</protein>
<evidence type="ECO:0000256" key="1">
    <source>
        <dbReference type="ARBA" id="ARBA00004167"/>
    </source>
</evidence>
<evidence type="ECO:0000256" key="6">
    <source>
        <dbReference type="ARBA" id="ARBA00023136"/>
    </source>
</evidence>
<dbReference type="PANTHER" id="PTHR38035">
    <property type="entry name" value="UPF0070 PROTEIN YFGM"/>
    <property type="match status" value="1"/>
</dbReference>
<evidence type="ECO:0000256" key="2">
    <source>
        <dbReference type="ARBA" id="ARBA00004236"/>
    </source>
</evidence>
<dbReference type="PANTHER" id="PTHR38035:SF1">
    <property type="entry name" value="ANCILLARY SECYEG TRANSLOCON SUBUNIT"/>
    <property type="match status" value="1"/>
</dbReference>
<reference evidence="10" key="1">
    <citation type="journal article" date="2019" name="Int. J. Syst. Evol. Microbiol.">
        <title>The Global Catalogue of Microorganisms (GCM) 10K type strain sequencing project: providing services to taxonomists for standard genome sequencing and annotation.</title>
        <authorList>
            <consortium name="The Broad Institute Genomics Platform"/>
            <consortium name="The Broad Institute Genome Sequencing Center for Infectious Disease"/>
            <person name="Wu L."/>
            <person name="Ma J."/>
        </authorList>
    </citation>
    <scope>NUCLEOTIDE SEQUENCE [LARGE SCALE GENOMIC DNA]</scope>
    <source>
        <strain evidence="10">CGMCC 1.13574</strain>
    </source>
</reference>
<evidence type="ECO:0000256" key="3">
    <source>
        <dbReference type="ARBA" id="ARBA00022475"/>
    </source>
</evidence>
<sequence>MRDNAVALVGGVAVGLALIFGWQGWKGHQSSRSADAAAQYDALRQAARSEDPSALADMARSLQGEHAGSPYAVLAAMRVAEAQLEQGDAAAALATLENAPPTRGDSVLNDLLNLRIARLRLATEDAQGALDALGRLRAQRFAGLAAELRGDAERALDRPDAAREAYAEALTHLDAAAPVRSLVELKLTDLGGQPVAAPEA</sequence>
<feature type="domain" description="Ancillary SecYEG translocon subunit/Cell division coordinator CpoB TPR" evidence="8">
    <location>
        <begin position="3"/>
        <end position="191"/>
    </location>
</feature>
<dbReference type="PIRSF" id="PIRSF006170">
    <property type="entry name" value="YfgM"/>
    <property type="match status" value="1"/>
</dbReference>
<keyword evidence="3" id="KW-1003">Cell membrane</keyword>
<keyword evidence="10" id="KW-1185">Reference proteome</keyword>
<proteinExistence type="predicted"/>
<evidence type="ECO:0000313" key="9">
    <source>
        <dbReference type="EMBL" id="MFC4727512.1"/>
    </source>
</evidence>
<evidence type="ECO:0000313" key="10">
    <source>
        <dbReference type="Proteomes" id="UP001595892"/>
    </source>
</evidence>
<evidence type="ECO:0000256" key="4">
    <source>
        <dbReference type="ARBA" id="ARBA00022692"/>
    </source>
</evidence>